<gene>
    <name evidence="1" type="ORF">ACFSBL_20270</name>
</gene>
<dbReference type="Proteomes" id="UP001597034">
    <property type="component" value="Unassembled WGS sequence"/>
</dbReference>
<evidence type="ECO:0000313" key="1">
    <source>
        <dbReference type="EMBL" id="MFD1648025.1"/>
    </source>
</evidence>
<name>A0ABD6DQJ6_9EURY</name>
<accession>A0ABD6DQJ6</accession>
<dbReference type="RefSeq" id="WP_390293780.1">
    <property type="nucleotide sequence ID" value="NZ_JANHJR010000004.1"/>
</dbReference>
<reference evidence="1 2" key="1">
    <citation type="journal article" date="2019" name="Int. J. Syst. Evol. Microbiol.">
        <title>The Global Catalogue of Microorganisms (GCM) 10K type strain sequencing project: providing services to taxonomists for standard genome sequencing and annotation.</title>
        <authorList>
            <consortium name="The Broad Institute Genomics Platform"/>
            <consortium name="The Broad Institute Genome Sequencing Center for Infectious Disease"/>
            <person name="Wu L."/>
            <person name="Ma J."/>
        </authorList>
    </citation>
    <scope>NUCLEOTIDE SEQUENCE [LARGE SCALE GENOMIC DNA]</scope>
    <source>
        <strain evidence="1 2">CGMCC 1.10390</strain>
    </source>
</reference>
<dbReference type="AlphaFoldDB" id="A0ABD6DQJ6"/>
<protein>
    <submittedName>
        <fullName evidence="1">Uncharacterized protein</fullName>
    </submittedName>
</protein>
<evidence type="ECO:0000313" key="2">
    <source>
        <dbReference type="Proteomes" id="UP001597034"/>
    </source>
</evidence>
<comment type="caution">
    <text evidence="1">The sequence shown here is derived from an EMBL/GenBank/DDBJ whole genome shotgun (WGS) entry which is preliminary data.</text>
</comment>
<keyword evidence="2" id="KW-1185">Reference proteome</keyword>
<organism evidence="1 2">
    <name type="scientific">Haloarchaeobius litoreus</name>
    <dbReference type="NCBI Taxonomy" id="755306"/>
    <lineage>
        <taxon>Archaea</taxon>
        <taxon>Methanobacteriati</taxon>
        <taxon>Methanobacteriota</taxon>
        <taxon>Stenosarchaea group</taxon>
        <taxon>Halobacteria</taxon>
        <taxon>Halobacteriales</taxon>
        <taxon>Halorubellaceae</taxon>
        <taxon>Haloarchaeobius</taxon>
    </lineage>
</organism>
<dbReference type="EMBL" id="JBHUDO010000004">
    <property type="protein sequence ID" value="MFD1648025.1"/>
    <property type="molecule type" value="Genomic_DNA"/>
</dbReference>
<proteinExistence type="predicted"/>
<sequence>MQARALFEFPVVEEIATDVGILYDGQLVAEGPPADLKDRLEPGDDSTLEDVLLDVTAAEADESDGTI</sequence>